<dbReference type="AlphaFoldDB" id="A0A7M7J6C1"/>
<dbReference type="RefSeq" id="XP_022647158.1">
    <property type="nucleotide sequence ID" value="XM_022791423.1"/>
</dbReference>
<feature type="signal peptide" evidence="1">
    <location>
        <begin position="1"/>
        <end position="24"/>
    </location>
</feature>
<dbReference type="InParanoid" id="A0A7M7J6C1"/>
<name>A0A7M7J6C1_VARDE</name>
<keyword evidence="1" id="KW-0732">Signal</keyword>
<evidence type="ECO:0000256" key="1">
    <source>
        <dbReference type="SAM" id="SignalP"/>
    </source>
</evidence>
<keyword evidence="3" id="KW-1185">Reference proteome</keyword>
<dbReference type="Proteomes" id="UP000594260">
    <property type="component" value="Unplaced"/>
</dbReference>
<dbReference type="GeneID" id="111244378"/>
<dbReference type="EnsemblMetazoa" id="XM_022791423">
    <property type="protein sequence ID" value="XP_022647158"/>
    <property type="gene ID" value="LOC111244378"/>
</dbReference>
<protein>
    <submittedName>
        <fullName evidence="2">Uncharacterized protein</fullName>
    </submittedName>
</protein>
<accession>A0A7M7J6C1</accession>
<evidence type="ECO:0000313" key="3">
    <source>
        <dbReference type="Proteomes" id="UP000594260"/>
    </source>
</evidence>
<evidence type="ECO:0000313" key="2">
    <source>
        <dbReference type="EnsemblMetazoa" id="XP_022647158"/>
    </source>
</evidence>
<feature type="chain" id="PRO_5029507392" evidence="1">
    <location>
        <begin position="25"/>
        <end position="207"/>
    </location>
</feature>
<proteinExistence type="predicted"/>
<reference evidence="2" key="1">
    <citation type="submission" date="2021-01" db="UniProtKB">
        <authorList>
            <consortium name="EnsemblMetazoa"/>
        </authorList>
    </citation>
    <scope>IDENTIFICATION</scope>
</reference>
<sequence>MGNAQQFFVAICLIITIMLTFASGDTDEITATRLGNSIVAYGVEKLVSQIKSICKTGLILDFGQLPEFCIRHLYRTYRTVQILVRPLNSNQSRIDGYVYATNISVHICYSASKFYVPMKGCFDLLIRQALFEVAVQVDNSRHTRLVKLNLFMGPPIIVKASGLPGRWILRSLIDAKYESILEQTKRNLQDIILKELFKLKTINFSFT</sequence>
<organism evidence="2 3">
    <name type="scientific">Varroa destructor</name>
    <name type="common">Honeybee mite</name>
    <dbReference type="NCBI Taxonomy" id="109461"/>
    <lineage>
        <taxon>Eukaryota</taxon>
        <taxon>Metazoa</taxon>
        <taxon>Ecdysozoa</taxon>
        <taxon>Arthropoda</taxon>
        <taxon>Chelicerata</taxon>
        <taxon>Arachnida</taxon>
        <taxon>Acari</taxon>
        <taxon>Parasitiformes</taxon>
        <taxon>Mesostigmata</taxon>
        <taxon>Gamasina</taxon>
        <taxon>Dermanyssoidea</taxon>
        <taxon>Varroidae</taxon>
        <taxon>Varroa</taxon>
    </lineage>
</organism>
<dbReference type="KEGG" id="vde:111244378"/>